<sequence length="130" mass="15282">MEKDQGHEYRGKNLDEIDINVDTLVSDEENVSNDDDDDNKDHKSPTKTSSVDKTDNKQNIKDIKDTPPKKKMRRSKSITNESKNMKNVKPKFNRVPWTEDQKKVTTHFFQKHILLKKAPKKEECEEIKKK</sequence>
<organism evidence="2 3">
    <name type="scientific">Macrosiphum euphorbiae</name>
    <name type="common">potato aphid</name>
    <dbReference type="NCBI Taxonomy" id="13131"/>
    <lineage>
        <taxon>Eukaryota</taxon>
        <taxon>Metazoa</taxon>
        <taxon>Ecdysozoa</taxon>
        <taxon>Arthropoda</taxon>
        <taxon>Hexapoda</taxon>
        <taxon>Insecta</taxon>
        <taxon>Pterygota</taxon>
        <taxon>Neoptera</taxon>
        <taxon>Paraneoptera</taxon>
        <taxon>Hemiptera</taxon>
        <taxon>Sternorrhyncha</taxon>
        <taxon>Aphidomorpha</taxon>
        <taxon>Aphidoidea</taxon>
        <taxon>Aphididae</taxon>
        <taxon>Macrosiphini</taxon>
        <taxon>Macrosiphum</taxon>
    </lineage>
</organism>
<dbReference type="AlphaFoldDB" id="A0AAV0Y7A0"/>
<feature type="region of interest" description="Disordered" evidence="1">
    <location>
        <begin position="1"/>
        <end position="94"/>
    </location>
</feature>
<feature type="compositionally biased region" description="Basic and acidic residues" evidence="1">
    <location>
        <begin position="1"/>
        <end position="15"/>
    </location>
</feature>
<dbReference type="EMBL" id="CARXXK010001373">
    <property type="protein sequence ID" value="CAI6375828.1"/>
    <property type="molecule type" value="Genomic_DNA"/>
</dbReference>
<evidence type="ECO:0000313" key="2">
    <source>
        <dbReference type="EMBL" id="CAI6375828.1"/>
    </source>
</evidence>
<reference evidence="2 3" key="1">
    <citation type="submission" date="2023-01" db="EMBL/GenBank/DDBJ databases">
        <authorList>
            <person name="Whitehead M."/>
        </authorList>
    </citation>
    <scope>NUCLEOTIDE SEQUENCE [LARGE SCALE GENOMIC DNA]</scope>
</reference>
<feature type="compositionally biased region" description="Acidic residues" evidence="1">
    <location>
        <begin position="25"/>
        <end position="38"/>
    </location>
</feature>
<dbReference type="Proteomes" id="UP001160148">
    <property type="component" value="Unassembled WGS sequence"/>
</dbReference>
<feature type="compositionally biased region" description="Basic and acidic residues" evidence="1">
    <location>
        <begin position="39"/>
        <end position="68"/>
    </location>
</feature>
<keyword evidence="3" id="KW-1185">Reference proteome</keyword>
<gene>
    <name evidence="2" type="ORF">MEUPH1_LOCUS29273</name>
</gene>
<name>A0AAV0Y7A0_9HEMI</name>
<evidence type="ECO:0000256" key="1">
    <source>
        <dbReference type="SAM" id="MobiDB-lite"/>
    </source>
</evidence>
<accession>A0AAV0Y7A0</accession>
<evidence type="ECO:0000313" key="3">
    <source>
        <dbReference type="Proteomes" id="UP001160148"/>
    </source>
</evidence>
<proteinExistence type="predicted"/>
<protein>
    <submittedName>
        <fullName evidence="2">Uncharacterized protein</fullName>
    </submittedName>
</protein>
<comment type="caution">
    <text evidence="2">The sequence shown here is derived from an EMBL/GenBank/DDBJ whole genome shotgun (WGS) entry which is preliminary data.</text>
</comment>